<evidence type="ECO:0000313" key="9">
    <source>
        <dbReference type="EMBL" id="QKX57209.1"/>
    </source>
</evidence>
<evidence type="ECO:0000256" key="3">
    <source>
        <dbReference type="ARBA" id="ARBA00022679"/>
    </source>
</evidence>
<reference evidence="10" key="1">
    <citation type="submission" date="2020-06" db="EMBL/GenBank/DDBJ databases">
        <title>A chromosome-scale genome assembly of Talaromyces rugulosus W13939.</title>
        <authorList>
            <person name="Wang B."/>
            <person name="Guo L."/>
            <person name="Ye K."/>
            <person name="Wang L."/>
        </authorList>
    </citation>
    <scope>NUCLEOTIDE SEQUENCE [LARGE SCALE GENOMIC DNA]</scope>
    <source>
        <strain evidence="10">W13939</strain>
    </source>
</reference>
<evidence type="ECO:0000256" key="7">
    <source>
        <dbReference type="SAM" id="Phobius"/>
    </source>
</evidence>
<sequence>MVHLLGVSVASIIGLNVLSTLGLLTTQSKPTRTILCAALFGLTGVFQYAFTTWYQNRMHRGLAASILWAYLLSAAELLLLSEVDLKHAPNPKGNALSSENIKWAFFLSWNFRRIGTKWEVRNVPSFGSTFDSKPPSRWEFLRKRLLIVVIASLFLDGMTAGPPPDMEMFSEQKQYLNFSRLGQLDTEEAITRVILTMTIALNAALPILITYYATSIVLVVTGLSMPVDLPPLYGAILECYSVRRFWGNLWHQWLRRGLTAIATSINTSLAIPRTSNLYRVTMLLSVFFISGCIHHLSDLAIGIPQSEATGFYFFMMQPLAIIFEDAFEGIYFQYIRKGKGVEQNLRSWEYAVCYVWVVLYFTALAPIWFWPLVRHTDPVLDSFLLVRIVPRVIGFMQ</sequence>
<keyword evidence="10" id="KW-1185">Reference proteome</keyword>
<keyword evidence="3" id="KW-0808">Transferase</keyword>
<feature type="transmembrane region" description="Helical" evidence="7">
    <location>
        <begin position="62"/>
        <end position="80"/>
    </location>
</feature>
<evidence type="ECO:0000256" key="2">
    <source>
        <dbReference type="ARBA" id="ARBA00007282"/>
    </source>
</evidence>
<keyword evidence="4 7" id="KW-0812">Transmembrane</keyword>
<dbReference type="OrthoDB" id="4223811at2759"/>
<comment type="subcellular location">
    <subcellularLocation>
        <location evidence="1">Membrane</location>
        <topology evidence="1">Multi-pass membrane protein</topology>
    </subcellularLocation>
</comment>
<gene>
    <name evidence="9" type="ORF">TRUGW13939_04317</name>
</gene>
<evidence type="ECO:0000313" key="10">
    <source>
        <dbReference type="Proteomes" id="UP000509510"/>
    </source>
</evidence>
<dbReference type="Pfam" id="PF13813">
    <property type="entry name" value="MBOAT_2"/>
    <property type="match status" value="1"/>
</dbReference>
<name>A0A7H8QTD8_TALRU</name>
<protein>
    <recommendedName>
        <fullName evidence="8">Wax synthase domain-containing protein</fullName>
    </recommendedName>
</protein>
<dbReference type="EMBL" id="CP055899">
    <property type="protein sequence ID" value="QKX57209.1"/>
    <property type="molecule type" value="Genomic_DNA"/>
</dbReference>
<dbReference type="RefSeq" id="XP_035343387.1">
    <property type="nucleotide sequence ID" value="XM_035487494.1"/>
</dbReference>
<keyword evidence="5 7" id="KW-1133">Transmembrane helix</keyword>
<evidence type="ECO:0000256" key="6">
    <source>
        <dbReference type="ARBA" id="ARBA00023136"/>
    </source>
</evidence>
<evidence type="ECO:0000256" key="5">
    <source>
        <dbReference type="ARBA" id="ARBA00022989"/>
    </source>
</evidence>
<dbReference type="GO" id="GO:0008374">
    <property type="term" value="F:O-acyltransferase activity"/>
    <property type="evidence" value="ECO:0007669"/>
    <property type="project" value="InterPro"/>
</dbReference>
<evidence type="ECO:0000256" key="1">
    <source>
        <dbReference type="ARBA" id="ARBA00004141"/>
    </source>
</evidence>
<dbReference type="KEGG" id="trg:TRUGW13939_04317"/>
<dbReference type="GO" id="GO:0016020">
    <property type="term" value="C:membrane"/>
    <property type="evidence" value="ECO:0007669"/>
    <property type="project" value="UniProtKB-SubCell"/>
</dbReference>
<dbReference type="Proteomes" id="UP000509510">
    <property type="component" value="Chromosome II"/>
</dbReference>
<dbReference type="PANTHER" id="PTHR31595">
    <property type="entry name" value="LONG-CHAIN-ALCOHOL O-FATTY-ACYLTRANSFERASE 3-RELATED"/>
    <property type="match status" value="1"/>
</dbReference>
<comment type="similarity">
    <text evidence="2">Belongs to the wax synthase family.</text>
</comment>
<accession>A0A7H8QTD8</accession>
<dbReference type="InterPro" id="IPR032805">
    <property type="entry name" value="Wax_synthase_dom"/>
</dbReference>
<feature type="domain" description="Wax synthase" evidence="8">
    <location>
        <begin position="230"/>
        <end position="315"/>
    </location>
</feature>
<keyword evidence="6 7" id="KW-0472">Membrane</keyword>
<dbReference type="PANTHER" id="PTHR31595:SF60">
    <property type="entry name" value="BIOSYNTHESIS PROTEIN (TRI7), PUTATIVE (AFU_ORTHOLOGUE AFUA_8G05970)-RELATED"/>
    <property type="match status" value="1"/>
</dbReference>
<organism evidence="9 10">
    <name type="scientific">Talaromyces rugulosus</name>
    <name type="common">Penicillium rugulosum</name>
    <dbReference type="NCBI Taxonomy" id="121627"/>
    <lineage>
        <taxon>Eukaryota</taxon>
        <taxon>Fungi</taxon>
        <taxon>Dikarya</taxon>
        <taxon>Ascomycota</taxon>
        <taxon>Pezizomycotina</taxon>
        <taxon>Eurotiomycetes</taxon>
        <taxon>Eurotiomycetidae</taxon>
        <taxon>Eurotiales</taxon>
        <taxon>Trichocomaceae</taxon>
        <taxon>Talaromyces</taxon>
        <taxon>Talaromyces sect. Islandici</taxon>
    </lineage>
</organism>
<dbReference type="InterPro" id="IPR044851">
    <property type="entry name" value="Wax_synthase"/>
</dbReference>
<feature type="transmembrane region" description="Helical" evidence="7">
    <location>
        <begin position="33"/>
        <end position="50"/>
    </location>
</feature>
<feature type="transmembrane region" description="Helical" evidence="7">
    <location>
        <begin position="6"/>
        <end position="26"/>
    </location>
</feature>
<dbReference type="GO" id="GO:0006629">
    <property type="term" value="P:lipid metabolic process"/>
    <property type="evidence" value="ECO:0007669"/>
    <property type="project" value="InterPro"/>
</dbReference>
<dbReference type="GeneID" id="55991819"/>
<proteinExistence type="inferred from homology"/>
<dbReference type="AlphaFoldDB" id="A0A7H8QTD8"/>
<feature type="transmembrane region" description="Helical" evidence="7">
    <location>
        <begin position="193"/>
        <end position="220"/>
    </location>
</feature>
<evidence type="ECO:0000259" key="8">
    <source>
        <dbReference type="Pfam" id="PF13813"/>
    </source>
</evidence>
<feature type="transmembrane region" description="Helical" evidence="7">
    <location>
        <begin position="309"/>
        <end position="327"/>
    </location>
</feature>
<feature type="transmembrane region" description="Helical" evidence="7">
    <location>
        <begin position="348"/>
        <end position="370"/>
    </location>
</feature>
<evidence type="ECO:0000256" key="4">
    <source>
        <dbReference type="ARBA" id="ARBA00022692"/>
    </source>
</evidence>